<keyword evidence="4" id="KW-0249">Electron transport</keyword>
<dbReference type="OMA" id="DFHALWC"/>
<feature type="site" description="Deprotonates C-terminal active site Cys" evidence="9">
    <location>
        <position position="26"/>
    </location>
</feature>
<comment type="function">
    <text evidence="1">Participates in various redox reactions through the reversible oxidation of its active center dithiol to a disulfide and catalyzes dithiol-disulfide exchange reactions.</text>
</comment>
<gene>
    <name evidence="11" type="ORF">CIP107547_00113</name>
</gene>
<keyword evidence="3" id="KW-0813">Transport</keyword>
<dbReference type="EMBL" id="CADDAV010000001">
    <property type="protein sequence ID" value="CAB0578654.1"/>
    <property type="molecule type" value="Genomic_DNA"/>
</dbReference>
<feature type="active site" description="Nucleophile" evidence="9">
    <location>
        <position position="35"/>
    </location>
</feature>
<keyword evidence="6 10" id="KW-0676">Redox-active center</keyword>
<evidence type="ECO:0000256" key="5">
    <source>
        <dbReference type="ARBA" id="ARBA00023157"/>
    </source>
</evidence>
<organism evidence="11 12">
    <name type="scientific">Corynebacterium diphtheriae</name>
    <dbReference type="NCBI Taxonomy" id="1717"/>
    <lineage>
        <taxon>Bacteria</taxon>
        <taxon>Bacillati</taxon>
        <taxon>Actinomycetota</taxon>
        <taxon>Actinomycetes</taxon>
        <taxon>Mycobacteriales</taxon>
        <taxon>Corynebacteriaceae</taxon>
        <taxon>Corynebacterium</taxon>
    </lineage>
</organism>
<dbReference type="GO" id="GO:0005829">
    <property type="term" value="C:cytosol"/>
    <property type="evidence" value="ECO:0007669"/>
    <property type="project" value="TreeGrafter"/>
</dbReference>
<evidence type="ECO:0000256" key="6">
    <source>
        <dbReference type="ARBA" id="ARBA00023284"/>
    </source>
</evidence>
<feature type="disulfide bond" description="Redox-active" evidence="10">
    <location>
        <begin position="32"/>
        <end position="35"/>
    </location>
</feature>
<evidence type="ECO:0000256" key="4">
    <source>
        <dbReference type="ARBA" id="ARBA00022982"/>
    </source>
</evidence>
<evidence type="ECO:0000256" key="1">
    <source>
        <dbReference type="ARBA" id="ARBA00003318"/>
    </source>
</evidence>
<evidence type="ECO:0000256" key="8">
    <source>
        <dbReference type="PIRNR" id="PIRNR000077"/>
    </source>
</evidence>
<dbReference type="InterPro" id="IPR013766">
    <property type="entry name" value="Thioredoxin_domain"/>
</dbReference>
<dbReference type="InterPro" id="IPR017937">
    <property type="entry name" value="Thioredoxin_CS"/>
</dbReference>
<dbReference type="InterPro" id="IPR036249">
    <property type="entry name" value="Thioredoxin-like_sf"/>
</dbReference>
<dbReference type="InterPro" id="IPR005746">
    <property type="entry name" value="Thioredoxin"/>
</dbReference>
<dbReference type="PRINTS" id="PR00421">
    <property type="entry name" value="THIOREDOXIN"/>
</dbReference>
<dbReference type="PANTHER" id="PTHR45663">
    <property type="entry name" value="GEO12009P1"/>
    <property type="match status" value="1"/>
</dbReference>
<keyword evidence="5 10" id="KW-1015">Disulfide bond</keyword>
<dbReference type="Pfam" id="PF00085">
    <property type="entry name" value="Thioredoxin"/>
    <property type="match status" value="1"/>
</dbReference>
<feature type="active site" description="Nucleophile" evidence="9">
    <location>
        <position position="32"/>
    </location>
</feature>
<evidence type="ECO:0000313" key="12">
    <source>
        <dbReference type="Proteomes" id="UP000480222"/>
    </source>
</evidence>
<protein>
    <recommendedName>
        <fullName evidence="7 8">Thioredoxin</fullName>
    </recommendedName>
</protein>
<dbReference type="SUPFAM" id="SSF52833">
    <property type="entry name" value="Thioredoxin-like"/>
    <property type="match status" value="1"/>
</dbReference>
<comment type="similarity">
    <text evidence="2 8">Belongs to the thioredoxin family.</text>
</comment>
<evidence type="ECO:0000256" key="7">
    <source>
        <dbReference type="NCBIfam" id="TIGR01068"/>
    </source>
</evidence>
<feature type="site" description="Contributes to redox potential value" evidence="9">
    <location>
        <position position="34"/>
    </location>
</feature>
<dbReference type="NCBIfam" id="TIGR01068">
    <property type="entry name" value="thioredoxin"/>
    <property type="match status" value="1"/>
</dbReference>
<dbReference type="Proteomes" id="UP000480222">
    <property type="component" value="Unassembled WGS sequence"/>
</dbReference>
<dbReference type="PROSITE" id="PS00194">
    <property type="entry name" value="THIOREDOXIN_1"/>
    <property type="match status" value="1"/>
</dbReference>
<dbReference type="PROSITE" id="PS51352">
    <property type="entry name" value="THIOREDOXIN_2"/>
    <property type="match status" value="1"/>
</dbReference>
<dbReference type="PIRSF" id="PIRSF000077">
    <property type="entry name" value="Thioredoxin"/>
    <property type="match status" value="1"/>
</dbReference>
<dbReference type="AlphaFoldDB" id="A0A0D6HBB3"/>
<sequence>MSNAIALTQDTFKSIVIDSDKPVLVDFWAQWCGPCKKLGPIIDEIAEELGDEVVVAKVDVDAERNLGAMFQIMSIPTVLIFKDGQKVSEFVGVRPKSEIVAKLRSFL</sequence>
<name>A0A0D6HBB3_CORDP</name>
<dbReference type="CDD" id="cd02947">
    <property type="entry name" value="TRX_family"/>
    <property type="match status" value="1"/>
</dbReference>
<evidence type="ECO:0000313" key="11">
    <source>
        <dbReference type="EMBL" id="CAB0578654.1"/>
    </source>
</evidence>
<dbReference type="Gene3D" id="3.40.30.10">
    <property type="entry name" value="Glutaredoxin"/>
    <property type="match status" value="1"/>
</dbReference>
<dbReference type="FunFam" id="3.40.30.10:FF:000001">
    <property type="entry name" value="Thioredoxin"/>
    <property type="match status" value="1"/>
</dbReference>
<dbReference type="RefSeq" id="WP_003853288.1">
    <property type="nucleotide sequence ID" value="NZ_CABVGJ010000009.1"/>
</dbReference>
<reference evidence="11 12" key="1">
    <citation type="submission" date="2020-02" db="EMBL/GenBank/DDBJ databases">
        <authorList>
            <person name="Brisse S."/>
        </authorList>
    </citation>
    <scope>NUCLEOTIDE SEQUENCE [LARGE SCALE GENOMIC DNA]</scope>
    <source>
        <strain evidence="11">CIP107547</strain>
    </source>
</reference>
<dbReference type="PANTHER" id="PTHR45663:SF11">
    <property type="entry name" value="GEO12009P1"/>
    <property type="match status" value="1"/>
</dbReference>
<dbReference type="GeneID" id="97333392"/>
<evidence type="ECO:0000256" key="3">
    <source>
        <dbReference type="ARBA" id="ARBA00022448"/>
    </source>
</evidence>
<accession>A0A0D6HBB3</accession>
<evidence type="ECO:0000256" key="2">
    <source>
        <dbReference type="ARBA" id="ARBA00008987"/>
    </source>
</evidence>
<comment type="caution">
    <text evidence="11">The sequence shown here is derived from an EMBL/GenBank/DDBJ whole genome shotgun (WGS) entry which is preliminary data.</text>
</comment>
<evidence type="ECO:0000256" key="9">
    <source>
        <dbReference type="PIRSR" id="PIRSR000077-1"/>
    </source>
</evidence>
<feature type="site" description="Contributes to redox potential value" evidence="9">
    <location>
        <position position="33"/>
    </location>
</feature>
<dbReference type="GO" id="GO:0015035">
    <property type="term" value="F:protein-disulfide reductase activity"/>
    <property type="evidence" value="ECO:0007669"/>
    <property type="project" value="UniProtKB-UniRule"/>
</dbReference>
<evidence type="ECO:0000256" key="10">
    <source>
        <dbReference type="PIRSR" id="PIRSR000077-4"/>
    </source>
</evidence>
<proteinExistence type="inferred from homology"/>
<dbReference type="GO" id="GO:0045454">
    <property type="term" value="P:cell redox homeostasis"/>
    <property type="evidence" value="ECO:0007669"/>
    <property type="project" value="TreeGrafter"/>
</dbReference>
<dbReference type="eggNOG" id="COG3118">
    <property type="taxonomic scope" value="Bacteria"/>
</dbReference>
<dbReference type="KEGG" id="cdip:ERS451417_02397"/>